<evidence type="ECO:0000256" key="1">
    <source>
        <dbReference type="ARBA" id="ARBA00022801"/>
    </source>
</evidence>
<dbReference type="Proteomes" id="UP000290958">
    <property type="component" value="Unassembled WGS sequence"/>
</dbReference>
<dbReference type="RefSeq" id="WP_129403814.1">
    <property type="nucleotide sequence ID" value="NZ_SBKP01000005.1"/>
</dbReference>
<feature type="signal peptide" evidence="2">
    <location>
        <begin position="1"/>
        <end position="15"/>
    </location>
</feature>
<dbReference type="InterPro" id="IPR001375">
    <property type="entry name" value="Peptidase_S9_cat"/>
</dbReference>
<dbReference type="GO" id="GO:0004252">
    <property type="term" value="F:serine-type endopeptidase activity"/>
    <property type="evidence" value="ECO:0007669"/>
    <property type="project" value="TreeGrafter"/>
</dbReference>
<keyword evidence="5" id="KW-1185">Reference proteome</keyword>
<feature type="domain" description="Peptidase S9 prolyl oligopeptidase catalytic" evidence="3">
    <location>
        <begin position="426"/>
        <end position="634"/>
    </location>
</feature>
<dbReference type="EMBL" id="SBKP01000005">
    <property type="protein sequence ID" value="RXR29169.1"/>
    <property type="molecule type" value="Genomic_DNA"/>
</dbReference>
<organism evidence="4 5">
    <name type="scientific">Sphingobium fluviale</name>
    <dbReference type="NCBI Taxonomy" id="2506423"/>
    <lineage>
        <taxon>Bacteria</taxon>
        <taxon>Pseudomonadati</taxon>
        <taxon>Pseudomonadota</taxon>
        <taxon>Alphaproteobacteria</taxon>
        <taxon>Sphingomonadales</taxon>
        <taxon>Sphingomonadaceae</taxon>
        <taxon>Sphingobium</taxon>
    </lineage>
</organism>
<evidence type="ECO:0000259" key="3">
    <source>
        <dbReference type="Pfam" id="PF00326"/>
    </source>
</evidence>
<dbReference type="AlphaFoldDB" id="A0A4Q1KJ45"/>
<reference evidence="5" key="1">
    <citation type="submission" date="2019-01" db="EMBL/GenBank/DDBJ databases">
        <title>Cytophagaceae bacterium strain CAR-16.</title>
        <authorList>
            <person name="Chen W.-M."/>
        </authorList>
    </citation>
    <scope>NUCLEOTIDE SEQUENCE [LARGE SCALE GENOMIC DNA]</scope>
    <source>
        <strain evidence="5">CHR27</strain>
    </source>
</reference>
<name>A0A4Q1KJ45_9SPHN</name>
<evidence type="ECO:0000313" key="4">
    <source>
        <dbReference type="EMBL" id="RXR29169.1"/>
    </source>
</evidence>
<keyword evidence="2" id="KW-0732">Signal</keyword>
<keyword evidence="1" id="KW-0378">Hydrolase</keyword>
<protein>
    <submittedName>
        <fullName evidence="4">S9 family peptidase</fullName>
    </submittedName>
</protein>
<dbReference type="Pfam" id="PF00326">
    <property type="entry name" value="Peptidase_S9"/>
    <property type="match status" value="1"/>
</dbReference>
<dbReference type="OrthoDB" id="128799at2"/>
<dbReference type="PANTHER" id="PTHR42776">
    <property type="entry name" value="SERINE PEPTIDASE S9 FAMILY MEMBER"/>
    <property type="match status" value="1"/>
</dbReference>
<dbReference type="SUPFAM" id="SSF82171">
    <property type="entry name" value="DPP6 N-terminal domain-like"/>
    <property type="match status" value="1"/>
</dbReference>
<dbReference type="GO" id="GO:0006508">
    <property type="term" value="P:proteolysis"/>
    <property type="evidence" value="ECO:0007669"/>
    <property type="project" value="InterPro"/>
</dbReference>
<comment type="caution">
    <text evidence="4">The sequence shown here is derived from an EMBL/GenBank/DDBJ whole genome shotgun (WGS) entry which is preliminary data.</text>
</comment>
<accession>A0A4Q1KJ45</accession>
<dbReference type="InterPro" id="IPR029058">
    <property type="entry name" value="AB_hydrolase_fold"/>
</dbReference>
<gene>
    <name evidence="4" type="ORF">EQG66_06650</name>
</gene>
<evidence type="ECO:0000256" key="2">
    <source>
        <dbReference type="SAM" id="SignalP"/>
    </source>
</evidence>
<proteinExistence type="predicted"/>
<dbReference type="Gene3D" id="3.40.50.1820">
    <property type="entry name" value="alpha/beta hydrolase"/>
    <property type="match status" value="1"/>
</dbReference>
<dbReference type="PANTHER" id="PTHR42776:SF27">
    <property type="entry name" value="DIPEPTIDYL PEPTIDASE FAMILY MEMBER 6"/>
    <property type="match status" value="1"/>
</dbReference>
<evidence type="ECO:0000313" key="5">
    <source>
        <dbReference type="Proteomes" id="UP000290958"/>
    </source>
</evidence>
<dbReference type="SUPFAM" id="SSF53474">
    <property type="entry name" value="alpha/beta-Hydrolases"/>
    <property type="match status" value="1"/>
</dbReference>
<feature type="chain" id="PRO_5020608673" evidence="2">
    <location>
        <begin position="16"/>
        <end position="641"/>
    </location>
</feature>
<sequence>MALFVSLSLSISLHAAPPLSVYGKQPSFERAAISQSGDHIALIGTTGDLRRLIILDKNTKPVMAVSIGAAKVRGLYWAGDGMVLLETSNTANLGIGFTADKAELYSMLVIPIGGGKPWSVFDKNPSIRGGIRGFHGLNQRDGKWYGYFGGITFETDGKVEPWLKSARPVLYEVDLQTRKNKKLAPRVDDQENYRTWLIGPDGKVSVTFDFRSIDGNWRLTNAQGEKIATGIDKFGNVGLVGFGPKADTVIYTQEDQETGRERWMEVPITGGSASEILADMRIGGSFFDNRTRQLMGYRHEGDVPTYQFFNRFHQKVVEATQKAFPGVSVRLIDWNDAFNRLIVMTEGVNDPQTWWQVDIRTGKADVLGTSYPIAAEDVAPMKMIHYKAGDGKDIAAVLTLPPQRAAKNLPVIIFPHGGPASRDYPGFDWWAQAFAARGYAVLQPNFRGSTGYGADFERAGHGEWGRKMQTDISDGLAQLVKDGIADPKRACIMGASYGGYAALAGVTLQHGLYRCAVSFAGVSDVQKMVNSDISESGGNNTLRRTLKREVGSGRDLRDISPIRHVDNVDAPVLLIHGKDDTVVLYDQSTDMAAALRRAGKTVEFITLPGEDHWLSNSDTRLTMLQAAVTFVEKYNPPDPPK</sequence>